<dbReference type="InterPro" id="IPR009075">
    <property type="entry name" value="AcylCo_DH/oxidase_C"/>
</dbReference>
<evidence type="ECO:0000313" key="10">
    <source>
        <dbReference type="Proteomes" id="UP000604737"/>
    </source>
</evidence>
<keyword evidence="4 5" id="KW-0274">FAD</keyword>
<reference evidence="10" key="1">
    <citation type="journal article" date="2019" name="Int. J. Syst. Evol. Microbiol.">
        <title>The Global Catalogue of Microorganisms (GCM) 10K type strain sequencing project: providing services to taxonomists for standard genome sequencing and annotation.</title>
        <authorList>
            <consortium name="The Broad Institute Genomics Platform"/>
            <consortium name="The Broad Institute Genome Sequencing Center for Infectious Disease"/>
            <person name="Wu L."/>
            <person name="Ma J."/>
        </authorList>
    </citation>
    <scope>NUCLEOTIDE SEQUENCE [LARGE SCALE GENOMIC DNA]</scope>
    <source>
        <strain evidence="10">KCTC 23701</strain>
    </source>
</reference>
<feature type="domain" description="Adaptive response protein AidB N-terminal" evidence="8">
    <location>
        <begin position="8"/>
        <end position="162"/>
    </location>
</feature>
<sequence length="534" mass="57949">MTGPASENLVPRLSGVDLYGNDIALQTAVNAFGGTWARQRLHGRGRLLYRKDWLDIADAADRNPPQLHQFDRLGERIDDVVTHPSWHLLLDSAVGAGLHNSPWAAPREGAHVARAAAFYLQAQLEAGGLCPVTMTFAATPLLLQQSVLQPWHKALLSDRYDARPLPGPAKHGVLVGMGMTEKQGGSDLRCNVTRAEPHGETVRLYGHKWFFSVPQADAHLVLAQAGAGPSCYFMPRRRDDGSLNAIRILRLKDKLGNRSNASAEVEFDGAIAFPVGEPGRGIATLLTVAARTRLDCALASAGLMRMALAEALHHARHRHAFCTRLADASLMKVVLAQMAVESEAAMWLAMRLAHAGGGTDAAEILLYRLMTPVAKFWICKRAETLIAEAMEVLGGNGYCEDFRLARGYREAPVNSIWEGAGNVMCLDVLRTLQRQPEAAEAVLLELSKAAGQSQAYDRHLKTLPASLQGANEGVARQLAGKLAWMMQARLLLQYADPAVADTFVGLVTGEFDGGLFGMRSVGNAEVLLQRAWPE</sequence>
<comment type="caution">
    <text evidence="9">The sequence shown here is derived from an EMBL/GenBank/DDBJ whole genome shotgun (WGS) entry which is preliminary data.</text>
</comment>
<dbReference type="NCBIfam" id="NF008594">
    <property type="entry name" value="PRK11561.1"/>
    <property type="match status" value="1"/>
</dbReference>
<evidence type="ECO:0000259" key="6">
    <source>
        <dbReference type="Pfam" id="PF00441"/>
    </source>
</evidence>
<evidence type="ECO:0000259" key="8">
    <source>
        <dbReference type="Pfam" id="PF18158"/>
    </source>
</evidence>
<dbReference type="PANTHER" id="PTHR42707">
    <property type="entry name" value="ACYL-COA DEHYDROGENASE"/>
    <property type="match status" value="1"/>
</dbReference>
<dbReference type="EMBL" id="BMYO01000003">
    <property type="protein sequence ID" value="GHD60461.1"/>
    <property type="molecule type" value="Genomic_DNA"/>
</dbReference>
<evidence type="ECO:0000313" key="9">
    <source>
        <dbReference type="EMBL" id="GHD60461.1"/>
    </source>
</evidence>
<evidence type="ECO:0000256" key="1">
    <source>
        <dbReference type="ARBA" id="ARBA00001974"/>
    </source>
</evidence>
<feature type="domain" description="Acyl-CoA dehydrogenase/oxidase C-terminal" evidence="6">
    <location>
        <begin position="279"/>
        <end position="432"/>
    </location>
</feature>
<evidence type="ECO:0000259" key="7">
    <source>
        <dbReference type="Pfam" id="PF02770"/>
    </source>
</evidence>
<keyword evidence="3 5" id="KW-0285">Flavoprotein</keyword>
<dbReference type="Proteomes" id="UP000604737">
    <property type="component" value="Unassembled WGS sequence"/>
</dbReference>
<dbReference type="Gene3D" id="1.20.140.10">
    <property type="entry name" value="Butyryl-CoA Dehydrogenase, subunit A, domain 3"/>
    <property type="match status" value="1"/>
</dbReference>
<dbReference type="SUPFAM" id="SSF56645">
    <property type="entry name" value="Acyl-CoA dehydrogenase NM domain-like"/>
    <property type="match status" value="1"/>
</dbReference>
<dbReference type="InterPro" id="IPR036250">
    <property type="entry name" value="AcylCo_DH-like_C"/>
</dbReference>
<dbReference type="PROSITE" id="PS00073">
    <property type="entry name" value="ACYL_COA_DH_2"/>
    <property type="match status" value="1"/>
</dbReference>
<evidence type="ECO:0000256" key="4">
    <source>
        <dbReference type="ARBA" id="ARBA00022827"/>
    </source>
</evidence>
<dbReference type="InterPro" id="IPR006091">
    <property type="entry name" value="Acyl-CoA_Oxase/DH_mid-dom"/>
</dbReference>
<dbReference type="InterPro" id="IPR006089">
    <property type="entry name" value="Acyl-CoA_DH_CS"/>
</dbReference>
<keyword evidence="10" id="KW-1185">Reference proteome</keyword>
<gene>
    <name evidence="9" type="ORF">GCM10007350_13530</name>
</gene>
<dbReference type="InterPro" id="IPR009100">
    <property type="entry name" value="AcylCoA_DH/oxidase_NM_dom_sf"/>
</dbReference>
<dbReference type="Gene3D" id="2.40.110.20">
    <property type="match status" value="1"/>
</dbReference>
<keyword evidence="5" id="KW-0560">Oxidoreductase</keyword>
<accession>A0ABQ3GZS7</accession>
<dbReference type="PANTHER" id="PTHR42707:SF3">
    <property type="entry name" value="ACYL-COA DEHYDROGENASE AIDB-RELATED"/>
    <property type="match status" value="1"/>
</dbReference>
<dbReference type="SUPFAM" id="SSF47203">
    <property type="entry name" value="Acyl-CoA dehydrogenase C-terminal domain-like"/>
    <property type="match status" value="1"/>
</dbReference>
<dbReference type="Pfam" id="PF02770">
    <property type="entry name" value="Acyl-CoA_dh_M"/>
    <property type="match status" value="1"/>
</dbReference>
<feature type="domain" description="Acyl-CoA oxidase/dehydrogenase middle" evidence="7">
    <location>
        <begin position="177"/>
        <end position="269"/>
    </location>
</feature>
<name>A0ABQ3GZS7_9NEIS</name>
<evidence type="ECO:0000256" key="2">
    <source>
        <dbReference type="ARBA" id="ARBA00009347"/>
    </source>
</evidence>
<comment type="similarity">
    <text evidence="2 5">Belongs to the acyl-CoA dehydrogenase family.</text>
</comment>
<proteinExistence type="inferred from homology"/>
<comment type="cofactor">
    <cofactor evidence="1 5">
        <name>FAD</name>
        <dbReference type="ChEBI" id="CHEBI:57692"/>
    </cofactor>
</comment>
<dbReference type="Pfam" id="PF00441">
    <property type="entry name" value="Acyl-CoA_dh_1"/>
    <property type="match status" value="1"/>
</dbReference>
<evidence type="ECO:0000256" key="5">
    <source>
        <dbReference type="RuleBase" id="RU362125"/>
    </source>
</evidence>
<dbReference type="InterPro" id="IPR041504">
    <property type="entry name" value="AidB_N"/>
</dbReference>
<dbReference type="Pfam" id="PF18158">
    <property type="entry name" value="AidB_N"/>
    <property type="match status" value="1"/>
</dbReference>
<dbReference type="Gene3D" id="6.10.250.600">
    <property type="match status" value="1"/>
</dbReference>
<organism evidence="9 10">
    <name type="scientific">Jeongeupia chitinilytica</name>
    <dbReference type="NCBI Taxonomy" id="1041641"/>
    <lineage>
        <taxon>Bacteria</taxon>
        <taxon>Pseudomonadati</taxon>
        <taxon>Pseudomonadota</taxon>
        <taxon>Betaproteobacteria</taxon>
        <taxon>Neisseriales</taxon>
        <taxon>Chitinibacteraceae</taxon>
        <taxon>Jeongeupia</taxon>
    </lineage>
</organism>
<dbReference type="InterPro" id="IPR052904">
    <property type="entry name" value="Acyl-CoA_dehydrogenase-like"/>
</dbReference>
<evidence type="ECO:0000256" key="3">
    <source>
        <dbReference type="ARBA" id="ARBA00022630"/>
    </source>
</evidence>
<dbReference type="RefSeq" id="WP_189459423.1">
    <property type="nucleotide sequence ID" value="NZ_BMYO01000003.1"/>
</dbReference>
<protein>
    <submittedName>
        <fullName evidence="9">Acyl-CoA dehydrogenase</fullName>
    </submittedName>
</protein>